<gene>
    <name evidence="1" type="ORF">KSP40_PGU009738</name>
</gene>
<keyword evidence="2" id="KW-1185">Reference proteome</keyword>
<comment type="caution">
    <text evidence="1">The sequence shown here is derived from an EMBL/GenBank/DDBJ whole genome shotgun (WGS) entry which is preliminary data.</text>
</comment>
<accession>A0ABR2MP35</accession>
<name>A0ABR2MP35_9ASPA</name>
<sequence length="157" mass="18146">MPARSHSLLRRRDIFLLFRSRMAAVFFFDRGWSGGFSRTTTGTNSSGRWGKIWRLSFFFLPDQSSSHRQLDFSPVPIKSTVVEKSRTRDRRGRKQERWGIRLFPCSEIIFLSPDLGILTGGDTQLSLPLRPNAGWIEIKHENLEQRRKLFFPGSTSG</sequence>
<dbReference type="Proteomes" id="UP001412067">
    <property type="component" value="Unassembled WGS sequence"/>
</dbReference>
<dbReference type="EMBL" id="JBBWWR010000005">
    <property type="protein sequence ID" value="KAK8965957.1"/>
    <property type="molecule type" value="Genomic_DNA"/>
</dbReference>
<protein>
    <recommendedName>
        <fullName evidence="3">Ribosomal protein L2</fullName>
    </recommendedName>
</protein>
<evidence type="ECO:0008006" key="3">
    <source>
        <dbReference type="Google" id="ProtNLM"/>
    </source>
</evidence>
<evidence type="ECO:0000313" key="2">
    <source>
        <dbReference type="Proteomes" id="UP001412067"/>
    </source>
</evidence>
<proteinExistence type="predicted"/>
<reference evidence="1 2" key="1">
    <citation type="journal article" date="2022" name="Nat. Plants">
        <title>Genomes of leafy and leafless Platanthera orchids illuminate the evolution of mycoheterotrophy.</title>
        <authorList>
            <person name="Li M.H."/>
            <person name="Liu K.W."/>
            <person name="Li Z."/>
            <person name="Lu H.C."/>
            <person name="Ye Q.L."/>
            <person name="Zhang D."/>
            <person name="Wang J.Y."/>
            <person name="Li Y.F."/>
            <person name="Zhong Z.M."/>
            <person name="Liu X."/>
            <person name="Yu X."/>
            <person name="Liu D.K."/>
            <person name="Tu X.D."/>
            <person name="Liu B."/>
            <person name="Hao Y."/>
            <person name="Liao X.Y."/>
            <person name="Jiang Y.T."/>
            <person name="Sun W.H."/>
            <person name="Chen J."/>
            <person name="Chen Y.Q."/>
            <person name="Ai Y."/>
            <person name="Zhai J.W."/>
            <person name="Wu S.S."/>
            <person name="Zhou Z."/>
            <person name="Hsiao Y.Y."/>
            <person name="Wu W.L."/>
            <person name="Chen Y.Y."/>
            <person name="Lin Y.F."/>
            <person name="Hsu J.L."/>
            <person name="Li C.Y."/>
            <person name="Wang Z.W."/>
            <person name="Zhao X."/>
            <person name="Zhong W.Y."/>
            <person name="Ma X.K."/>
            <person name="Ma L."/>
            <person name="Huang J."/>
            <person name="Chen G.Z."/>
            <person name="Huang M.Z."/>
            <person name="Huang L."/>
            <person name="Peng D.H."/>
            <person name="Luo Y.B."/>
            <person name="Zou S.Q."/>
            <person name="Chen S.P."/>
            <person name="Lan S."/>
            <person name="Tsai W.C."/>
            <person name="Van de Peer Y."/>
            <person name="Liu Z.J."/>
        </authorList>
    </citation>
    <scope>NUCLEOTIDE SEQUENCE [LARGE SCALE GENOMIC DNA]</scope>
    <source>
        <strain evidence="1">Lor288</strain>
    </source>
</reference>
<organism evidence="1 2">
    <name type="scientific">Platanthera guangdongensis</name>
    <dbReference type="NCBI Taxonomy" id="2320717"/>
    <lineage>
        <taxon>Eukaryota</taxon>
        <taxon>Viridiplantae</taxon>
        <taxon>Streptophyta</taxon>
        <taxon>Embryophyta</taxon>
        <taxon>Tracheophyta</taxon>
        <taxon>Spermatophyta</taxon>
        <taxon>Magnoliopsida</taxon>
        <taxon>Liliopsida</taxon>
        <taxon>Asparagales</taxon>
        <taxon>Orchidaceae</taxon>
        <taxon>Orchidoideae</taxon>
        <taxon>Orchideae</taxon>
        <taxon>Orchidinae</taxon>
        <taxon>Platanthera</taxon>
    </lineage>
</organism>
<evidence type="ECO:0000313" key="1">
    <source>
        <dbReference type="EMBL" id="KAK8965957.1"/>
    </source>
</evidence>